<accession>A0A0K8J602</accession>
<dbReference type="Proteomes" id="UP000196053">
    <property type="component" value="Chromosome I"/>
</dbReference>
<dbReference type="Pfam" id="PF01370">
    <property type="entry name" value="Epimerase"/>
    <property type="match status" value="1"/>
</dbReference>
<dbReference type="KEGG" id="hsd:SD1D_1212"/>
<evidence type="ECO:0000259" key="3">
    <source>
        <dbReference type="Pfam" id="PF01370"/>
    </source>
</evidence>
<dbReference type="PANTHER" id="PTHR43000">
    <property type="entry name" value="DTDP-D-GLUCOSE 4,6-DEHYDRATASE-RELATED"/>
    <property type="match status" value="1"/>
</dbReference>
<dbReference type="InterPro" id="IPR036291">
    <property type="entry name" value="NAD(P)-bd_dom_sf"/>
</dbReference>
<keyword evidence="5" id="KW-1185">Reference proteome</keyword>
<keyword evidence="2" id="KW-0472">Membrane</keyword>
<name>A0A0K8J602_9FIRM</name>
<proteinExistence type="inferred from homology"/>
<organism evidence="4 5">
    <name type="scientific">Herbinix luporum</name>
    <dbReference type="NCBI Taxonomy" id="1679721"/>
    <lineage>
        <taxon>Bacteria</taxon>
        <taxon>Bacillati</taxon>
        <taxon>Bacillota</taxon>
        <taxon>Clostridia</taxon>
        <taxon>Lachnospirales</taxon>
        <taxon>Lachnospiraceae</taxon>
        <taxon>Herbinix</taxon>
    </lineage>
</organism>
<dbReference type="AlphaFoldDB" id="A0A0K8J602"/>
<sequence length="725" mass="83959">MNTILIIGHYDSFTKMLINKFYLEQWTIYTLINNKNIHKPKHVIEQYVFDYRSDRIREIIKSCRPAVILYTGAYDSSYKWDGDNINDTGINFTADLNNIIISASMEGVKHFVYISSEIVFQEEYMVDIKEDMPVSPSSYKSIVISLCEKIVLHFSNTSNMETTVVRLDNMYGIPKDRQSCIDPFSKMIIEAMVKGKIRVNGKRIFSSLYIKDAVEALYLFIKADKRKYNLYHISSMDEITGDKLAKLIKDNFTYPIDIIDQTLGLTKRIVLSNKRFSSEFDFEVRNHYEEIIPMMVSYMFNHKKQFLNSDETNNIKNNKPWIYSSIRKVIPFLECTLIFIPVFMLSHGFIKIPYFTAVNFYLLYVLLFAIVHGRQQAIFASLLSLIGYILSQMINSINSAFIIDEYIYMEIIQIFIVGLSVGQIKDRSKEIEINFNEEIDFLKEKLKDITAINSSNRKIKDYYTDKLISSKESIGRIYDITSKIHNSEKGEVLFAALDILTEIMETKDVSIYFASGMKYCRLASASSSKASSLGKSFEMSKYHMIFDILKMGQVYINKTLDATLPMMASALFDHEENMRIVIFLWDLPYERMTLYNANLLTVVGALIYSAFVRDVNYMEALAYQRYIPETTILQEEAFSEMLDIYNRAKDKGYSESSVLYIQKDDKSIYEINKIVSPMLRATDYIGLRPDGGLAILLTNTNEKEAVHVIDRLSMAKIKTYLSYSI</sequence>
<keyword evidence="2" id="KW-0812">Transmembrane</keyword>
<evidence type="ECO:0000256" key="1">
    <source>
        <dbReference type="ARBA" id="ARBA00007637"/>
    </source>
</evidence>
<feature type="transmembrane region" description="Helical" evidence="2">
    <location>
        <begin position="377"/>
        <end position="394"/>
    </location>
</feature>
<feature type="domain" description="NAD-dependent epimerase/dehydratase" evidence="3">
    <location>
        <begin position="25"/>
        <end position="229"/>
    </location>
</feature>
<comment type="similarity">
    <text evidence="1">Belongs to the NAD(P)-dependent epimerase/dehydratase family.</text>
</comment>
<dbReference type="EMBL" id="LN879430">
    <property type="protein sequence ID" value="CUH92758.1"/>
    <property type="molecule type" value="Genomic_DNA"/>
</dbReference>
<dbReference type="RefSeq" id="WP_058258098.1">
    <property type="nucleotide sequence ID" value="NZ_JANWKB010000008.1"/>
</dbReference>
<keyword evidence="2" id="KW-1133">Transmembrane helix</keyword>
<feature type="transmembrane region" description="Helical" evidence="2">
    <location>
        <begin position="352"/>
        <end position="370"/>
    </location>
</feature>
<evidence type="ECO:0000313" key="4">
    <source>
        <dbReference type="EMBL" id="CUH92758.1"/>
    </source>
</evidence>
<dbReference type="InterPro" id="IPR001509">
    <property type="entry name" value="Epimerase_deHydtase"/>
</dbReference>
<evidence type="ECO:0000256" key="2">
    <source>
        <dbReference type="SAM" id="Phobius"/>
    </source>
</evidence>
<gene>
    <name evidence="4" type="ORF">SD1D_1212</name>
</gene>
<dbReference type="SUPFAM" id="SSF51735">
    <property type="entry name" value="NAD(P)-binding Rossmann-fold domains"/>
    <property type="match status" value="1"/>
</dbReference>
<dbReference type="Gene3D" id="3.40.50.720">
    <property type="entry name" value="NAD(P)-binding Rossmann-like Domain"/>
    <property type="match status" value="1"/>
</dbReference>
<reference evidence="5" key="1">
    <citation type="submission" date="2015-09" db="EMBL/GenBank/DDBJ databases">
        <authorList>
            <person name="Wibberg D."/>
        </authorList>
    </citation>
    <scope>NUCLEOTIDE SEQUENCE [LARGE SCALE GENOMIC DNA]</scope>
    <source>
        <strain evidence="5">SD1D</strain>
    </source>
</reference>
<evidence type="ECO:0000313" key="5">
    <source>
        <dbReference type="Proteomes" id="UP000196053"/>
    </source>
</evidence>
<dbReference type="OrthoDB" id="9771073at2"/>
<protein>
    <recommendedName>
        <fullName evidence="3">NAD-dependent epimerase/dehydratase domain-containing protein</fullName>
    </recommendedName>
</protein>